<protein>
    <submittedName>
        <fullName evidence="9">Monosaccharide ABC transporter membrane protein, CUT2 family</fullName>
    </submittedName>
</protein>
<evidence type="ECO:0000256" key="8">
    <source>
        <dbReference type="SAM" id="Phobius"/>
    </source>
</evidence>
<dbReference type="PANTHER" id="PTHR32196">
    <property type="entry name" value="ABC TRANSPORTER PERMEASE PROTEIN YPHD-RELATED-RELATED"/>
    <property type="match status" value="1"/>
</dbReference>
<dbReference type="PANTHER" id="PTHR32196:SF21">
    <property type="entry name" value="ABC TRANSPORTER PERMEASE PROTEIN YPHD-RELATED"/>
    <property type="match status" value="1"/>
</dbReference>
<evidence type="ECO:0000256" key="4">
    <source>
        <dbReference type="ARBA" id="ARBA00022519"/>
    </source>
</evidence>
<dbReference type="InParanoid" id="A0LSE3"/>
<dbReference type="CDD" id="cd06579">
    <property type="entry name" value="TM_PBP1_transp_AraH_like"/>
    <property type="match status" value="1"/>
</dbReference>
<dbReference type="Proteomes" id="UP000008221">
    <property type="component" value="Chromosome"/>
</dbReference>
<gene>
    <name evidence="9" type="ordered locus">Acel_0580</name>
</gene>
<reference evidence="9 10" key="1">
    <citation type="journal article" date="2009" name="Genome Res.">
        <title>Complete genome of the cellulolytic thermophile Acidothermus cellulolyticus 11B provides insights into its ecophysiological and evolutionary adaptations.</title>
        <authorList>
            <person name="Barabote R.D."/>
            <person name="Xie G."/>
            <person name="Leu D.H."/>
            <person name="Normand P."/>
            <person name="Necsulea A."/>
            <person name="Daubin V."/>
            <person name="Medigue C."/>
            <person name="Adney W.S."/>
            <person name="Xu X.C."/>
            <person name="Lapidus A."/>
            <person name="Parales R.E."/>
            <person name="Detter C."/>
            <person name="Pujic P."/>
            <person name="Bruce D."/>
            <person name="Lavire C."/>
            <person name="Challacombe J.F."/>
            <person name="Brettin T.S."/>
            <person name="Berry A.M."/>
        </authorList>
    </citation>
    <scope>NUCLEOTIDE SEQUENCE [LARGE SCALE GENOMIC DNA]</scope>
    <source>
        <strain evidence="10">ATCC 43068 / DSM 8971 / 11B</strain>
    </source>
</reference>
<keyword evidence="2" id="KW-0813">Transport</keyword>
<feature type="transmembrane region" description="Helical" evidence="8">
    <location>
        <begin position="20"/>
        <end position="36"/>
    </location>
</feature>
<evidence type="ECO:0000256" key="3">
    <source>
        <dbReference type="ARBA" id="ARBA00022475"/>
    </source>
</evidence>
<keyword evidence="6 8" id="KW-1133">Transmembrane helix</keyword>
<evidence type="ECO:0000256" key="1">
    <source>
        <dbReference type="ARBA" id="ARBA00004651"/>
    </source>
</evidence>
<evidence type="ECO:0000313" key="9">
    <source>
        <dbReference type="EMBL" id="ABK52353.1"/>
    </source>
</evidence>
<evidence type="ECO:0000256" key="5">
    <source>
        <dbReference type="ARBA" id="ARBA00022692"/>
    </source>
</evidence>
<evidence type="ECO:0000256" key="2">
    <source>
        <dbReference type="ARBA" id="ARBA00022448"/>
    </source>
</evidence>
<dbReference type="eggNOG" id="COG1172">
    <property type="taxonomic scope" value="Bacteria"/>
</dbReference>
<dbReference type="InterPro" id="IPR001851">
    <property type="entry name" value="ABC_transp_permease"/>
</dbReference>
<comment type="subcellular location">
    <subcellularLocation>
        <location evidence="1">Cell membrane</location>
        <topology evidence="1">Multi-pass membrane protein</topology>
    </subcellularLocation>
</comment>
<dbReference type="STRING" id="351607.Acel_0580"/>
<keyword evidence="3" id="KW-1003">Cell membrane</keyword>
<keyword evidence="10" id="KW-1185">Reference proteome</keyword>
<feature type="transmembrane region" description="Helical" evidence="8">
    <location>
        <begin position="174"/>
        <end position="193"/>
    </location>
</feature>
<dbReference type="EMBL" id="CP000481">
    <property type="protein sequence ID" value="ABK52353.1"/>
    <property type="molecule type" value="Genomic_DNA"/>
</dbReference>
<keyword evidence="5 8" id="KW-0812">Transmembrane</keyword>
<sequence length="329" mass="33501">MSAVTAPADQASWRDRLAERPFVALFGVFAVLYLVTGIRDHGLFTENGLRAVLLLTCPLAIFGAAETLCMLTGGISLSVTMTANLAAYVAASKSHLGTVPAIGLALAVGVAVGLVNGLGIGVFKVNPLIMTLGMSSVLLGITTVGLVGNGFLAGTTQILPVVTRISTGTLVGPIPSNAVVLAVIAALLIWGLGRTGIGRLIYAIGDNTTASRLAGVKLWQVVIAVYIGTELLAAVAGLLYSGISGGVAPDQTNSYLLTAIAAAVLGGTSIFGGQGGYAGTILGALSLTVLDRLLTSLNTSDAVRQVVYGLVVLLLAWLYARVTGRRLLS</sequence>
<dbReference type="KEGG" id="ace:Acel_0580"/>
<feature type="transmembrane region" description="Helical" evidence="8">
    <location>
        <begin position="102"/>
        <end position="123"/>
    </location>
</feature>
<feature type="transmembrane region" description="Helical" evidence="8">
    <location>
        <begin position="218"/>
        <end position="243"/>
    </location>
</feature>
<evidence type="ECO:0000313" key="10">
    <source>
        <dbReference type="Proteomes" id="UP000008221"/>
    </source>
</evidence>
<keyword evidence="4" id="KW-0997">Cell inner membrane</keyword>
<organism evidence="9 10">
    <name type="scientific">Acidothermus cellulolyticus (strain ATCC 43068 / DSM 8971 / 11B)</name>
    <dbReference type="NCBI Taxonomy" id="351607"/>
    <lineage>
        <taxon>Bacteria</taxon>
        <taxon>Bacillati</taxon>
        <taxon>Actinomycetota</taxon>
        <taxon>Actinomycetes</taxon>
        <taxon>Acidothermales</taxon>
        <taxon>Acidothermaceae</taxon>
        <taxon>Acidothermus</taxon>
    </lineage>
</organism>
<feature type="transmembrane region" description="Helical" evidence="8">
    <location>
        <begin position="129"/>
        <end position="153"/>
    </location>
</feature>
<dbReference type="Pfam" id="PF02653">
    <property type="entry name" value="BPD_transp_2"/>
    <property type="match status" value="1"/>
</dbReference>
<name>A0LSE3_ACIC1</name>
<dbReference type="GO" id="GO:0022857">
    <property type="term" value="F:transmembrane transporter activity"/>
    <property type="evidence" value="ECO:0007669"/>
    <property type="project" value="InterPro"/>
</dbReference>
<dbReference type="HOGENOM" id="CLU_028880_3_1_11"/>
<dbReference type="GO" id="GO:0005886">
    <property type="term" value="C:plasma membrane"/>
    <property type="evidence" value="ECO:0007669"/>
    <property type="project" value="UniProtKB-SubCell"/>
</dbReference>
<accession>A0LSE3</accession>
<evidence type="ECO:0000256" key="6">
    <source>
        <dbReference type="ARBA" id="ARBA00022989"/>
    </source>
</evidence>
<feature type="transmembrane region" description="Helical" evidence="8">
    <location>
        <begin position="255"/>
        <end position="282"/>
    </location>
</feature>
<keyword evidence="7 8" id="KW-0472">Membrane</keyword>
<dbReference type="AlphaFoldDB" id="A0LSE3"/>
<dbReference type="OrthoDB" id="5193167at2"/>
<evidence type="ECO:0000256" key="7">
    <source>
        <dbReference type="ARBA" id="ARBA00023136"/>
    </source>
</evidence>
<proteinExistence type="predicted"/>
<feature type="transmembrane region" description="Helical" evidence="8">
    <location>
        <begin position="302"/>
        <end position="320"/>
    </location>
</feature>